<dbReference type="InterPro" id="IPR011990">
    <property type="entry name" value="TPR-like_helical_dom_sf"/>
</dbReference>
<geneLocation type="plasmid" evidence="1">
    <name>pFRL4</name>
</geneLocation>
<dbReference type="InterPro" id="IPR027417">
    <property type="entry name" value="P-loop_NTPase"/>
</dbReference>
<dbReference type="Gene3D" id="1.25.40.10">
    <property type="entry name" value="Tetratricopeptide repeat domain"/>
    <property type="match status" value="3"/>
</dbReference>
<keyword evidence="1" id="KW-0614">Plasmid</keyword>
<organism evidence="1">
    <name type="scientific">Streptomyces sp. F2</name>
    <dbReference type="NCBI Taxonomy" id="317660"/>
    <lineage>
        <taxon>Bacteria</taxon>
        <taxon>Bacillati</taxon>
        <taxon>Actinomycetota</taxon>
        <taxon>Actinomycetes</taxon>
        <taxon>Kitasatosporales</taxon>
        <taxon>Streptomycetaceae</taxon>
        <taxon>Streptomyces</taxon>
    </lineage>
</organism>
<dbReference type="Pfam" id="PF13374">
    <property type="entry name" value="TPR_10"/>
    <property type="match status" value="1"/>
</dbReference>
<dbReference type="SMART" id="SM00028">
    <property type="entry name" value="TPR"/>
    <property type="match status" value="5"/>
</dbReference>
<protein>
    <submittedName>
        <fullName evidence="1">TPR repeat-containing protein</fullName>
    </submittedName>
</protein>
<dbReference type="Gene3D" id="3.40.50.300">
    <property type="entry name" value="P-loop containing nucleotide triphosphate hydrolases"/>
    <property type="match status" value="1"/>
</dbReference>
<gene>
    <name evidence="1" type="ORF">pFRL4_117</name>
</gene>
<name>V9Z1C8_9ACTN</name>
<dbReference type="AlphaFoldDB" id="V9Z1C8"/>
<proteinExistence type="predicted"/>
<evidence type="ECO:0000313" key="1">
    <source>
        <dbReference type="EMBL" id="AHE39350.1"/>
    </source>
</evidence>
<accession>V9Z1C8</accession>
<dbReference type="PANTHER" id="PTHR19959">
    <property type="entry name" value="KINESIN LIGHT CHAIN"/>
    <property type="match status" value="1"/>
</dbReference>
<dbReference type="InterPro" id="IPR019734">
    <property type="entry name" value="TPR_rpt"/>
</dbReference>
<dbReference type="PANTHER" id="PTHR19959:SF119">
    <property type="entry name" value="FUNGAL LIPASE-LIKE DOMAIN-CONTAINING PROTEIN"/>
    <property type="match status" value="1"/>
</dbReference>
<dbReference type="SUPFAM" id="SSF48452">
    <property type="entry name" value="TPR-like"/>
    <property type="match status" value="3"/>
</dbReference>
<sequence length="1038" mass="112949">MSAEWRRRGQWVADSVVYGSVVQIQGAGDVSVHISSGERPVYRVHELPDDRPTISVERARNQPARLLQARYEVIDFVGRHTELQTLEAWRDGDALASALLIHGSGGQGKTRLARKFAEVSRNQGWRVLQAGHATDAAVGPAPGPGTPASKSEEGAGVLMLVDYAERWPTPDLLEVCADALRQGHRARVLLVARPAGAWWQTMSHQIENMDIEVSLLPLQPLAEDLDISPRVLFTSAGNRFAAAMGLPLAGALKPPPAVLENPEFRQVLAVHMAALAMVDAERIGQQGEVRSAGGPADISAYLLTRERTHWQKLQFNGRIRISADAMAHTAYAAALIGPQSYTTGLEAIARVEIGSHESGDQILKDHAIPYPSPFAIGSDGRVTVLEPLYPDRIAEDFIALTLPGHSVHTYPPDPWATDAVQRLIDPDSSSSTSGNASQLHDWPRNALTVLAAAASRWPHVIKRQLTPLIARDPQLAIRAGGAALAAIADLPELEPEVLDAIEPHLPDRDIDLDPGSAVVAYRLTRHRLAYTQNPLHHALLRDELAKRLFHAGLYREALMTTQDSVRAWRHVVANEGKREADLAGALIDLGIFQAQMGLLKEAIITERESADILRRLPTLNADDQAALAIVLNNLSNSQSQQGLLEDALISAREAVDIARRLTQTESAEYEPELALTLDNFGCRLSTMGLFEEAVTVAREAVAIQRRLSGPAATLSPRDSELAAALTNFAARLAEIGQLEEGLDAAREAIGLIRRLAEANPAAYEHELAGALNNFGINSSMAGHREEALVPASEAVDLYRRLAESNPPAYEPDLAMALINLCTCLSRLSRHDEALSPARESLAIRRRLARGNPTAYDRDLAMSLNTLGICLSLTDNHEEALDSAQEAVDLFRRLAEGNPPAYESDLAMALTNLSNFLALAGYPLQALNPARESVDIRRRLATGNPSVYEPDLALGLYALADRHLEADVELSVGLRTAEEAVGIYRRLVPVSPRAYDYYLEHTLHVQADLLDKLGRHEEAARIRRLASDTPDGPVNPGNP</sequence>
<dbReference type="Pfam" id="PF13424">
    <property type="entry name" value="TPR_12"/>
    <property type="match status" value="1"/>
</dbReference>
<dbReference type="EMBL" id="KF602049">
    <property type="protein sequence ID" value="AHE39350.1"/>
    <property type="molecule type" value="Genomic_DNA"/>
</dbReference>
<dbReference type="SUPFAM" id="SSF52540">
    <property type="entry name" value="P-loop containing nucleoside triphosphate hydrolases"/>
    <property type="match status" value="1"/>
</dbReference>
<reference evidence="1" key="1">
    <citation type="submission" date="2013-09" db="EMBL/GenBank/DDBJ databases">
        <title>Complete nucleotide sequence of Streptomyces linear plasmid pFRL4.</title>
        <authorList>
            <person name="Chen Z."/>
            <person name="Fang P."/>
            <person name="Qin Z."/>
        </authorList>
    </citation>
    <scope>NUCLEOTIDE SEQUENCE</scope>
    <source>
        <plasmid evidence="1">pFRL4</plasmid>
    </source>
</reference>